<dbReference type="EC" id="3.1.3.16" evidence="4"/>
<sequence>MTSLVLHYSAISDVGRVRKDNQDSGYAGPWLLTVCDGVGGAARGDIASSTAVKALRELDDAPADRGDLLDRVAAGLDAAHLAIGRLVDEEPALNGTSTTATVALFDGSRVGIGHVGDSRAYLYRSGELSQLTTDHTFVQTLVDEGRISPEEAETHPHRHVILRALDGNHDLEPDLFVLEVVPGDRLLLCSDGASGSLRPDRLADILATGTPDYAAVELVRASLEAGSTDNVTCVVADVLDETATADDPSFSDLEPLLVGAASELRRRGRGVSGGMGIFRGHRSGDTGELEPVDAEIPEGVPFAIATDPEAQRYAPRPPRRFAWLSRLLVLAVVVGLLWVATAAAWAWSQRQYYVGESDGQVTIFRGLDAELPGIALSEPYETSDVDVDLLSGFDANEVTEGIDAGDLESARETVQRLAEQQRTEPTAGASTEPTTGATTGEG</sequence>
<dbReference type="InterPro" id="IPR036457">
    <property type="entry name" value="PPM-type-like_dom_sf"/>
</dbReference>
<protein>
    <submittedName>
        <fullName evidence="4">PP2C-family Ser/Thr phosphatase</fullName>
        <ecNumber evidence="4">3.1.3.16</ecNumber>
    </submittedName>
</protein>
<dbReference type="GO" id="GO:0004722">
    <property type="term" value="F:protein serine/threonine phosphatase activity"/>
    <property type="evidence" value="ECO:0007669"/>
    <property type="project" value="UniProtKB-EC"/>
</dbReference>
<feature type="region of interest" description="Disordered" evidence="1">
    <location>
        <begin position="401"/>
        <end position="442"/>
    </location>
</feature>
<feature type="compositionally biased region" description="Low complexity" evidence="1">
    <location>
        <begin position="423"/>
        <end position="442"/>
    </location>
</feature>
<dbReference type="SMART" id="SM00332">
    <property type="entry name" value="PP2Cc"/>
    <property type="match status" value="1"/>
</dbReference>
<dbReference type="Pfam" id="PF13672">
    <property type="entry name" value="PP2C_2"/>
    <property type="match status" value="1"/>
</dbReference>
<keyword evidence="5" id="KW-1185">Reference proteome</keyword>
<evidence type="ECO:0000256" key="2">
    <source>
        <dbReference type="SAM" id="Phobius"/>
    </source>
</evidence>
<dbReference type="Gene3D" id="3.60.40.10">
    <property type="entry name" value="PPM-type phosphatase domain"/>
    <property type="match status" value="1"/>
</dbReference>
<feature type="compositionally biased region" description="Basic and acidic residues" evidence="1">
    <location>
        <begin position="408"/>
        <end position="422"/>
    </location>
</feature>
<keyword evidence="2" id="KW-1133">Transmembrane helix</keyword>
<dbReference type="SMART" id="SM00331">
    <property type="entry name" value="PP2C_SIG"/>
    <property type="match status" value="1"/>
</dbReference>
<organism evidence="4 5">
    <name type="scientific">Nocardioides aquaticus</name>
    <dbReference type="NCBI Taxonomy" id="160826"/>
    <lineage>
        <taxon>Bacteria</taxon>
        <taxon>Bacillati</taxon>
        <taxon>Actinomycetota</taxon>
        <taxon>Actinomycetes</taxon>
        <taxon>Propionibacteriales</taxon>
        <taxon>Nocardioidaceae</taxon>
        <taxon>Nocardioides</taxon>
    </lineage>
</organism>
<reference evidence="4 5" key="1">
    <citation type="submission" date="2021-05" db="EMBL/GenBank/DDBJ databases">
        <title>Complete genome of Nocardioides aquaticus KCTC 9944T isolated from meromictic and hypersaline Ekho Lake, Antarctica.</title>
        <authorList>
            <person name="Hwang K."/>
            <person name="Kim K.M."/>
            <person name="Choe H."/>
        </authorList>
    </citation>
    <scope>NUCLEOTIDE SEQUENCE [LARGE SCALE GENOMIC DNA]</scope>
    <source>
        <strain evidence="4 5">KCTC 9944</strain>
    </source>
</reference>
<evidence type="ECO:0000313" key="4">
    <source>
        <dbReference type="EMBL" id="QVT77675.1"/>
    </source>
</evidence>
<evidence type="ECO:0000313" key="5">
    <source>
        <dbReference type="Proteomes" id="UP000679307"/>
    </source>
</evidence>
<accession>A0ABX8ECS9</accession>
<keyword evidence="2" id="KW-0472">Membrane</keyword>
<feature type="domain" description="PPM-type phosphatase" evidence="3">
    <location>
        <begin position="7"/>
        <end position="238"/>
    </location>
</feature>
<evidence type="ECO:0000256" key="1">
    <source>
        <dbReference type="SAM" id="MobiDB-lite"/>
    </source>
</evidence>
<dbReference type="SUPFAM" id="SSF81606">
    <property type="entry name" value="PP2C-like"/>
    <property type="match status" value="1"/>
</dbReference>
<dbReference type="RefSeq" id="WP_214057361.1">
    <property type="nucleotide sequence ID" value="NZ_BAAAHS010000035.1"/>
</dbReference>
<dbReference type="CDD" id="cd00143">
    <property type="entry name" value="PP2Cc"/>
    <property type="match status" value="1"/>
</dbReference>
<dbReference type="Proteomes" id="UP000679307">
    <property type="component" value="Chromosome"/>
</dbReference>
<name>A0ABX8ECS9_9ACTN</name>
<keyword evidence="2" id="KW-0812">Transmembrane</keyword>
<dbReference type="InterPro" id="IPR015655">
    <property type="entry name" value="PP2C"/>
</dbReference>
<keyword evidence="4" id="KW-0378">Hydrolase</keyword>
<proteinExistence type="predicted"/>
<dbReference type="InterPro" id="IPR001932">
    <property type="entry name" value="PPM-type_phosphatase-like_dom"/>
</dbReference>
<gene>
    <name evidence="4" type="primary">pstP</name>
    <name evidence="4" type="ORF">ENKNEFLB_00039</name>
</gene>
<dbReference type="EMBL" id="CP075371">
    <property type="protein sequence ID" value="QVT77675.1"/>
    <property type="molecule type" value="Genomic_DNA"/>
</dbReference>
<evidence type="ECO:0000259" key="3">
    <source>
        <dbReference type="PROSITE" id="PS51746"/>
    </source>
</evidence>
<dbReference type="PANTHER" id="PTHR47992">
    <property type="entry name" value="PROTEIN PHOSPHATASE"/>
    <property type="match status" value="1"/>
</dbReference>
<feature type="transmembrane region" description="Helical" evidence="2">
    <location>
        <begin position="327"/>
        <end position="347"/>
    </location>
</feature>
<dbReference type="PROSITE" id="PS51746">
    <property type="entry name" value="PPM_2"/>
    <property type="match status" value="1"/>
</dbReference>